<protein>
    <submittedName>
        <fullName evidence="1">Uncharacterized protein</fullName>
    </submittedName>
</protein>
<proteinExistence type="predicted"/>
<organism evidence="1 2">
    <name type="scientific">Luedemannella flava</name>
    <dbReference type="NCBI Taxonomy" id="349316"/>
    <lineage>
        <taxon>Bacteria</taxon>
        <taxon>Bacillati</taxon>
        <taxon>Actinomycetota</taxon>
        <taxon>Actinomycetes</taxon>
        <taxon>Micromonosporales</taxon>
        <taxon>Micromonosporaceae</taxon>
        <taxon>Luedemannella</taxon>
    </lineage>
</organism>
<name>A0ABP4YD18_9ACTN</name>
<dbReference type="Proteomes" id="UP001500218">
    <property type="component" value="Unassembled WGS sequence"/>
</dbReference>
<comment type="caution">
    <text evidence="1">The sequence shown here is derived from an EMBL/GenBank/DDBJ whole genome shotgun (WGS) entry which is preliminary data.</text>
</comment>
<evidence type="ECO:0000313" key="1">
    <source>
        <dbReference type="EMBL" id="GAA1811471.1"/>
    </source>
</evidence>
<reference evidence="2" key="1">
    <citation type="journal article" date="2019" name="Int. J. Syst. Evol. Microbiol.">
        <title>The Global Catalogue of Microorganisms (GCM) 10K type strain sequencing project: providing services to taxonomists for standard genome sequencing and annotation.</title>
        <authorList>
            <consortium name="The Broad Institute Genomics Platform"/>
            <consortium name="The Broad Institute Genome Sequencing Center for Infectious Disease"/>
            <person name="Wu L."/>
            <person name="Ma J."/>
        </authorList>
    </citation>
    <scope>NUCLEOTIDE SEQUENCE [LARGE SCALE GENOMIC DNA]</scope>
    <source>
        <strain evidence="2">JCM 13250</strain>
    </source>
</reference>
<gene>
    <name evidence="1" type="ORF">GCM10009682_36130</name>
</gene>
<dbReference type="EMBL" id="BAAALT010000110">
    <property type="protein sequence ID" value="GAA1811471.1"/>
    <property type="molecule type" value="Genomic_DNA"/>
</dbReference>
<accession>A0ABP4YD18</accession>
<sequence length="73" mass="7968">MRRYESVNGLGRSRARPGPPATILVILGAILLSRRTVSPTTGAGRLWATMRPVMRSPSRTALNPGKGRLTHEF</sequence>
<evidence type="ECO:0000313" key="2">
    <source>
        <dbReference type="Proteomes" id="UP001500218"/>
    </source>
</evidence>
<keyword evidence="2" id="KW-1185">Reference proteome</keyword>